<feature type="transmembrane region" description="Helical" evidence="5">
    <location>
        <begin position="278"/>
        <end position="298"/>
    </location>
</feature>
<comment type="subcellular location">
    <subcellularLocation>
        <location evidence="1">Membrane</location>
        <topology evidence="1">Multi-pass membrane protein</topology>
    </subcellularLocation>
</comment>
<evidence type="ECO:0000256" key="3">
    <source>
        <dbReference type="ARBA" id="ARBA00022989"/>
    </source>
</evidence>
<protein>
    <submittedName>
        <fullName evidence="6">Uncharacterized protein</fullName>
    </submittedName>
</protein>
<evidence type="ECO:0000256" key="4">
    <source>
        <dbReference type="ARBA" id="ARBA00023136"/>
    </source>
</evidence>
<proteinExistence type="predicted"/>
<dbReference type="EMBL" id="JABEXW010000395">
    <property type="protein sequence ID" value="KAF4964642.1"/>
    <property type="molecule type" value="Genomic_DNA"/>
</dbReference>
<dbReference type="InterPro" id="IPR007568">
    <property type="entry name" value="RTA1"/>
</dbReference>
<dbReference type="PANTHER" id="PTHR31465:SF7">
    <property type="entry name" value="SPHINGOID LONG-CHAIN BASE TRANSPORTER RSB1"/>
    <property type="match status" value="1"/>
</dbReference>
<feature type="transmembrane region" description="Helical" evidence="5">
    <location>
        <begin position="240"/>
        <end position="258"/>
    </location>
</feature>
<dbReference type="GO" id="GO:0000324">
    <property type="term" value="C:fungal-type vacuole"/>
    <property type="evidence" value="ECO:0007669"/>
    <property type="project" value="TreeGrafter"/>
</dbReference>
<organism evidence="6 7">
    <name type="scientific">Fusarium sarcochroum</name>
    <dbReference type="NCBI Taxonomy" id="1208366"/>
    <lineage>
        <taxon>Eukaryota</taxon>
        <taxon>Fungi</taxon>
        <taxon>Dikarya</taxon>
        <taxon>Ascomycota</taxon>
        <taxon>Pezizomycotina</taxon>
        <taxon>Sordariomycetes</taxon>
        <taxon>Hypocreomycetidae</taxon>
        <taxon>Hypocreales</taxon>
        <taxon>Nectriaceae</taxon>
        <taxon>Fusarium</taxon>
        <taxon>Fusarium lateritium species complex</taxon>
    </lineage>
</organism>
<dbReference type="AlphaFoldDB" id="A0A8H4TVA1"/>
<evidence type="ECO:0000256" key="5">
    <source>
        <dbReference type="SAM" id="Phobius"/>
    </source>
</evidence>
<feature type="transmembrane region" description="Helical" evidence="5">
    <location>
        <begin position="108"/>
        <end position="130"/>
    </location>
</feature>
<evidence type="ECO:0000313" key="7">
    <source>
        <dbReference type="Proteomes" id="UP000622797"/>
    </source>
</evidence>
<feature type="transmembrane region" description="Helical" evidence="5">
    <location>
        <begin position="187"/>
        <end position="211"/>
    </location>
</feature>
<feature type="transmembrane region" description="Helical" evidence="5">
    <location>
        <begin position="51"/>
        <end position="70"/>
    </location>
</feature>
<dbReference type="OrthoDB" id="4521223at2759"/>
<sequence>MSNSSNGPDITNQTWIDEGGLFYWCFQNPKSDFCENVASYYQYRVDLAPNAALLVIFSASMICFIVTWIITRKGTAFNVALILGLICEVIGYAGRVMSWQNPWNENGFLVQICCLTIGPAFMAAGVYLCLRRIVSAFGPENSRLPPEYYTRIFIPCDVISLILQALGGGMAAVASHQHKNADTGSNIMIAGLTFQVVTILGFVMCSVDFACRTIRRQRTLGDAALDQRPEIVKVRNSPRFKAFLGALSLAALCILWRSTFRVAELSEGWEGPVMGDQYMFVGFEGILIVVAVVALNIFHPAFCMKELLELDDGGLKGLWCFRSRKSKSIASENSREYEGKTPATEAVAV</sequence>
<reference evidence="6" key="1">
    <citation type="journal article" date="2020" name="BMC Genomics">
        <title>Correction to: Identification and distribution of gene clusters required for synthesis of sphingolipid metabolism inhibitors in diverse species of the filamentous fungus Fusarium.</title>
        <authorList>
            <person name="Kim H.S."/>
            <person name="Lohmar J.M."/>
            <person name="Busman M."/>
            <person name="Brown D.W."/>
            <person name="Naumann T.A."/>
            <person name="Divon H.H."/>
            <person name="Lysoe E."/>
            <person name="Uhlig S."/>
            <person name="Proctor R.H."/>
        </authorList>
    </citation>
    <scope>NUCLEOTIDE SEQUENCE</scope>
    <source>
        <strain evidence="6">NRRL 20472</strain>
    </source>
</reference>
<dbReference type="Proteomes" id="UP000622797">
    <property type="component" value="Unassembled WGS sequence"/>
</dbReference>
<evidence type="ECO:0000313" key="6">
    <source>
        <dbReference type="EMBL" id="KAF4964642.1"/>
    </source>
</evidence>
<accession>A0A8H4TVA1</accession>
<dbReference type="GO" id="GO:0005886">
    <property type="term" value="C:plasma membrane"/>
    <property type="evidence" value="ECO:0007669"/>
    <property type="project" value="TreeGrafter"/>
</dbReference>
<feature type="transmembrane region" description="Helical" evidence="5">
    <location>
        <begin position="77"/>
        <end position="96"/>
    </location>
</feature>
<keyword evidence="2 5" id="KW-0812">Transmembrane</keyword>
<keyword evidence="4 5" id="KW-0472">Membrane</keyword>
<comment type="caution">
    <text evidence="6">The sequence shown here is derived from an EMBL/GenBank/DDBJ whole genome shotgun (WGS) entry which is preliminary data.</text>
</comment>
<gene>
    <name evidence="6" type="ORF">FSARC_7438</name>
</gene>
<evidence type="ECO:0000256" key="2">
    <source>
        <dbReference type="ARBA" id="ARBA00022692"/>
    </source>
</evidence>
<dbReference type="PANTHER" id="PTHR31465">
    <property type="entry name" value="PROTEIN RTA1-RELATED"/>
    <property type="match status" value="1"/>
</dbReference>
<keyword evidence="3 5" id="KW-1133">Transmembrane helix</keyword>
<keyword evidence="7" id="KW-1185">Reference proteome</keyword>
<feature type="transmembrane region" description="Helical" evidence="5">
    <location>
        <begin position="151"/>
        <end position="175"/>
    </location>
</feature>
<dbReference type="Pfam" id="PF04479">
    <property type="entry name" value="RTA1"/>
    <property type="match status" value="1"/>
</dbReference>
<evidence type="ECO:0000256" key="1">
    <source>
        <dbReference type="ARBA" id="ARBA00004141"/>
    </source>
</evidence>
<name>A0A8H4TVA1_9HYPO</name>
<reference evidence="6" key="2">
    <citation type="submission" date="2020-05" db="EMBL/GenBank/DDBJ databases">
        <authorList>
            <person name="Kim H.-S."/>
            <person name="Proctor R.H."/>
            <person name="Brown D.W."/>
        </authorList>
    </citation>
    <scope>NUCLEOTIDE SEQUENCE</scope>
    <source>
        <strain evidence="6">NRRL 20472</strain>
    </source>
</reference>